<keyword evidence="19" id="KW-1185">Reference proteome</keyword>
<keyword evidence="10" id="KW-0067">ATP-binding</keyword>
<proteinExistence type="inferred from homology"/>
<organism evidence="18 19">
    <name type="scientific">Mucuna pruriens</name>
    <name type="common">Velvet bean</name>
    <name type="synonym">Dolichos pruriens</name>
    <dbReference type="NCBI Taxonomy" id="157652"/>
    <lineage>
        <taxon>Eukaryota</taxon>
        <taxon>Viridiplantae</taxon>
        <taxon>Streptophyta</taxon>
        <taxon>Embryophyta</taxon>
        <taxon>Tracheophyta</taxon>
        <taxon>Spermatophyta</taxon>
        <taxon>Magnoliopsida</taxon>
        <taxon>eudicotyledons</taxon>
        <taxon>Gunneridae</taxon>
        <taxon>Pentapetalae</taxon>
        <taxon>rosids</taxon>
        <taxon>fabids</taxon>
        <taxon>Fabales</taxon>
        <taxon>Fabaceae</taxon>
        <taxon>Papilionoideae</taxon>
        <taxon>50 kb inversion clade</taxon>
        <taxon>NPAAA clade</taxon>
        <taxon>indigoferoid/millettioid clade</taxon>
        <taxon>Phaseoleae</taxon>
        <taxon>Mucuna</taxon>
    </lineage>
</organism>
<dbReference type="GO" id="GO:0140496">
    <property type="term" value="F:gamma-tubulin complex binding"/>
    <property type="evidence" value="ECO:0007669"/>
    <property type="project" value="InterPro"/>
</dbReference>
<dbReference type="InterPro" id="IPR001680">
    <property type="entry name" value="WD40_rpt"/>
</dbReference>
<evidence type="ECO:0000256" key="12">
    <source>
        <dbReference type="ARBA" id="ARBA00030592"/>
    </source>
</evidence>
<feature type="repeat" description="WD" evidence="15">
    <location>
        <begin position="94"/>
        <end position="125"/>
    </location>
</feature>
<keyword evidence="11" id="KW-0460">Magnesium</keyword>
<dbReference type="SUPFAM" id="SSF53244">
    <property type="entry name" value="MurD-like peptide ligases, peptide-binding domain"/>
    <property type="match status" value="1"/>
</dbReference>
<dbReference type="SMART" id="SM00320">
    <property type="entry name" value="WD40"/>
    <property type="match status" value="6"/>
</dbReference>
<dbReference type="STRING" id="157652.A0A371I188"/>
<comment type="pathway">
    <text evidence="2">Cofactor biosynthesis; tetrahydrofolylpolyglutamate biosynthesis.</text>
</comment>
<dbReference type="GO" id="GO:0006730">
    <property type="term" value="P:one-carbon metabolic process"/>
    <property type="evidence" value="ECO:0007669"/>
    <property type="project" value="UniProtKB-KW"/>
</dbReference>
<sequence>FSSFKIFTLSLFVIVVIGFPIPTFEIQIGNVTLANALFLKSSFKFKFKFKFGLFRDPSMALLAASGGDTVKLFDASAVKPGVYTPGDPCALSFTPSPGSQVNSVKWNHTNLVVASAGDDKKISLWRKNGHSMGTIPVAGTDSGDNIEESILAISFSNKASRYVCSGGTGQVVRIWDLQRKRCIKWLKGHTNTVTGVMYNCKDEHLASISLSGDLMLHNLASGQKAAELKDPNQQMLRVLDYSRVSRHLLVTAGDDGTVHLWDSTGRSPKVSWIKQHSAPTAGISFSSSNDKIIASVGYDKKLYIYDSGSRRPSSCISYEAPFSSLAFRDDGWMLAAGTSNGRVAFYDIRGKSQPLAVLHAYGSSEAVTSLCWQRSKPVIVDERNCSAETALVGDTVEDSILMPDPLPSATSSNISLSTSVPSTRDSGRLGASIDVSSLTSSSSGFPSSILSASTAEETPQRNHLWPGGTLSRLHAPRASYNFKDDMEVFSPLVDVQPFTPSLWDENGTKKDNLFGDRKPMLFPSSSRRFTNLEEGTSDHPISDWKSGPTAKQDITQSSFPLVGSTTPPSSKNEDSSITPPEAWGGERLSDKYAYPRQPVSVPSRFGMMASGGQTAGSMLSGLHDTSSSLGVSSFTSSSLSFANLRAKDASTSQEISLGFTDHMFSTTSLPLSINTKTSLGQANVDSPKIVDSPRMPSFPRRFSTYAERISTTSTFSDGVSLAVGSPKIKKSGAETREELLNSLLLKSDVSAPTESGSLPPTSGMISQQKTSQSDAQGSFTLQLFQRTLEETLDSFQKSIHEDMRNLHIEILRQFHMQETEMSTVMNSILENQAELMKEVKSLQVGKGSPKSSTLSPYEEAMEALSSLITRRTRADDSNVGDQFDVLFDYLKMLDLEEPIANMKVIHVAGTKGKGSTCTFAESILRNCGFRTGLFTSPHLIDIRERFQLDGLEICEEKFLAYFWWCYDRLKEKTDDNIPMPTYFRFLALLAFKIFAAEQVDVAIMEVGLGGKYDATNVEQAHMDVLTFQVQAPIVCGITSLGYDHMEILGNTLGEIAGEKAGIFKNRIPAFTVPQPDEAMHVLEEKASQLNVPLQVVTPLDTKLLNGLRLGLEGEHQYLNAGLAIALCFTWLKRTGHVGDIYLEQTDTLPEQFIKGLTSASLQGRAQIVPDQHIKSEGSNELVFFLDGAHSPESMEVCARWFSLAIRDYNPDQTLFRQQLDNSKFSQEVVKTHHGEIGFQRKSTPILLFNCLTVRDPQLLLPSLMKTCADHGVYFKKALFVPSVSVFNKVGPQAFTPTDSTVDLSWQFNLQKVWENLMQSSKGKSSDIVSEELKDDTEMSASNCEHSAVFSSLPLAIKWLRDRVHQNQSLRFQVLVTGSLHLVGDVLNLVK</sequence>
<dbReference type="SUPFAM" id="SSF50978">
    <property type="entry name" value="WD40 repeat-like"/>
    <property type="match status" value="1"/>
</dbReference>
<comment type="caution">
    <text evidence="18">The sequence shown here is derived from an EMBL/GenBank/DDBJ whole genome shotgun (WGS) entry which is preliminary data.</text>
</comment>
<keyword evidence="7" id="KW-0436">Ligase</keyword>
<evidence type="ECO:0000256" key="14">
    <source>
        <dbReference type="ARBA" id="ARBA00047493"/>
    </source>
</evidence>
<reference evidence="18" key="1">
    <citation type="submission" date="2018-05" db="EMBL/GenBank/DDBJ databases">
        <title>Draft genome of Mucuna pruriens seed.</title>
        <authorList>
            <person name="Nnadi N.E."/>
            <person name="Vos R."/>
            <person name="Hasami M.H."/>
            <person name="Devisetty U.K."/>
            <person name="Aguiy J.C."/>
        </authorList>
    </citation>
    <scope>NUCLEOTIDE SEQUENCE [LARGE SCALE GENOMIC DNA]</scope>
    <source>
        <strain evidence="18">JCA_2017</strain>
    </source>
</reference>
<dbReference type="EC" id="6.3.2.17" evidence="4"/>
<dbReference type="InterPro" id="IPR036322">
    <property type="entry name" value="WD40_repeat_dom_sf"/>
</dbReference>
<dbReference type="Pfam" id="PF00400">
    <property type="entry name" value="WD40"/>
    <property type="match status" value="2"/>
</dbReference>
<dbReference type="EMBL" id="QJKJ01001209">
    <property type="protein sequence ID" value="RDY08796.1"/>
    <property type="molecule type" value="Genomic_DNA"/>
</dbReference>
<dbReference type="InterPro" id="IPR044621">
    <property type="entry name" value="NEDD1"/>
</dbReference>
<feature type="non-terminal residue" evidence="18">
    <location>
        <position position="1"/>
    </location>
</feature>
<evidence type="ECO:0000256" key="5">
    <source>
        <dbReference type="ARBA" id="ARBA00018660"/>
    </source>
</evidence>
<evidence type="ECO:0000256" key="11">
    <source>
        <dbReference type="ARBA" id="ARBA00022842"/>
    </source>
</evidence>
<comment type="similarity">
    <text evidence="3">Belongs to the folylpolyglutamate synthase family.</text>
</comment>
<feature type="compositionally biased region" description="Polar residues" evidence="16">
    <location>
        <begin position="552"/>
        <end position="578"/>
    </location>
</feature>
<evidence type="ECO:0000256" key="8">
    <source>
        <dbReference type="ARBA" id="ARBA00022723"/>
    </source>
</evidence>
<feature type="chain" id="PRO_5016959914" description="Folylpolyglutamate synthase" evidence="17">
    <location>
        <begin position="19"/>
        <end position="1390"/>
    </location>
</feature>
<evidence type="ECO:0000256" key="10">
    <source>
        <dbReference type="ARBA" id="ARBA00022840"/>
    </source>
</evidence>
<dbReference type="GO" id="GO:0005524">
    <property type="term" value="F:ATP binding"/>
    <property type="evidence" value="ECO:0007669"/>
    <property type="project" value="UniProtKB-KW"/>
</dbReference>
<evidence type="ECO:0000256" key="15">
    <source>
        <dbReference type="PROSITE-ProRule" id="PRU00221"/>
    </source>
</evidence>
<dbReference type="GO" id="GO:0010968">
    <property type="term" value="P:regulation of microtubule nucleation"/>
    <property type="evidence" value="ECO:0007669"/>
    <property type="project" value="InterPro"/>
</dbReference>
<dbReference type="PANTHER" id="PTHR45096:SF1">
    <property type="entry name" value="PROTEIN NEDD1"/>
    <property type="match status" value="1"/>
</dbReference>
<comment type="catalytic activity">
    <reaction evidence="14">
        <text>(6S)-5,6,7,8-tetrahydrofolyl-(gamma-L-Glu)(n) + L-glutamate + ATP = (6S)-5,6,7,8-tetrahydrofolyl-(gamma-L-Glu)(n+1) + ADP + phosphate + H(+)</text>
        <dbReference type="Rhea" id="RHEA:10580"/>
        <dbReference type="Rhea" id="RHEA-COMP:14738"/>
        <dbReference type="Rhea" id="RHEA-COMP:14740"/>
        <dbReference type="ChEBI" id="CHEBI:15378"/>
        <dbReference type="ChEBI" id="CHEBI:29985"/>
        <dbReference type="ChEBI" id="CHEBI:30616"/>
        <dbReference type="ChEBI" id="CHEBI:43474"/>
        <dbReference type="ChEBI" id="CHEBI:141005"/>
        <dbReference type="ChEBI" id="CHEBI:456216"/>
        <dbReference type="EC" id="6.3.2.17"/>
    </reaction>
</comment>
<dbReference type="GO" id="GO:0060236">
    <property type="term" value="P:regulation of mitotic spindle organization"/>
    <property type="evidence" value="ECO:0007669"/>
    <property type="project" value="TreeGrafter"/>
</dbReference>
<dbReference type="PANTHER" id="PTHR45096">
    <property type="entry name" value="PROTEIN NEDD1"/>
    <property type="match status" value="1"/>
</dbReference>
<dbReference type="PROSITE" id="PS50082">
    <property type="entry name" value="WD_REPEATS_2"/>
    <property type="match status" value="2"/>
</dbReference>
<evidence type="ECO:0000256" key="2">
    <source>
        <dbReference type="ARBA" id="ARBA00005150"/>
    </source>
</evidence>
<dbReference type="FunFam" id="3.90.190.20:FF:000011">
    <property type="entry name" value="Folylpolyglutamate synthase"/>
    <property type="match status" value="1"/>
</dbReference>
<name>A0A371I188_MUCPR</name>
<keyword evidence="6" id="KW-0554">One-carbon metabolism</keyword>
<keyword evidence="15" id="KW-0853">WD repeat</keyword>
<evidence type="ECO:0000313" key="19">
    <source>
        <dbReference type="Proteomes" id="UP000257109"/>
    </source>
</evidence>
<feature type="repeat" description="WD" evidence="15">
    <location>
        <begin position="248"/>
        <end position="262"/>
    </location>
</feature>
<dbReference type="FunFam" id="2.130.10.10:FF:000344">
    <property type="entry name" value="Protein NEDD1"/>
    <property type="match status" value="1"/>
</dbReference>
<dbReference type="Gene3D" id="2.130.10.10">
    <property type="entry name" value="YVTN repeat-like/Quinoprotein amine dehydrogenase"/>
    <property type="match status" value="2"/>
</dbReference>
<feature type="region of interest" description="Disordered" evidence="16">
    <location>
        <begin position="750"/>
        <end position="773"/>
    </location>
</feature>
<evidence type="ECO:0000256" key="6">
    <source>
        <dbReference type="ARBA" id="ARBA00022563"/>
    </source>
</evidence>
<feature type="region of interest" description="Disordered" evidence="16">
    <location>
        <begin position="525"/>
        <end position="590"/>
    </location>
</feature>
<evidence type="ECO:0000256" key="4">
    <source>
        <dbReference type="ARBA" id="ARBA00013025"/>
    </source>
</evidence>
<dbReference type="InterPro" id="IPR036615">
    <property type="entry name" value="Mur_ligase_C_dom_sf"/>
</dbReference>
<dbReference type="Gene3D" id="3.90.190.20">
    <property type="entry name" value="Mur ligase, C-terminal domain"/>
    <property type="match status" value="1"/>
</dbReference>
<evidence type="ECO:0000256" key="16">
    <source>
        <dbReference type="SAM" id="MobiDB-lite"/>
    </source>
</evidence>
<dbReference type="GO" id="GO:0046872">
    <property type="term" value="F:metal ion binding"/>
    <property type="evidence" value="ECO:0007669"/>
    <property type="project" value="UniProtKB-KW"/>
</dbReference>
<evidence type="ECO:0000256" key="7">
    <source>
        <dbReference type="ARBA" id="ARBA00022598"/>
    </source>
</evidence>
<gene>
    <name evidence="18" type="primary">NEDD1</name>
    <name evidence="18" type="ORF">CR513_06938</name>
</gene>
<dbReference type="NCBIfam" id="TIGR01499">
    <property type="entry name" value="folC"/>
    <property type="match status" value="1"/>
</dbReference>
<keyword evidence="8" id="KW-0479">Metal-binding</keyword>
<keyword evidence="17" id="KW-0732">Signal</keyword>
<feature type="signal peptide" evidence="17">
    <location>
        <begin position="1"/>
        <end position="18"/>
    </location>
</feature>
<dbReference type="FunFam" id="2.130.10.10:FF:001623">
    <property type="entry name" value="Protein NEDD1"/>
    <property type="match status" value="1"/>
</dbReference>
<dbReference type="GO" id="GO:0005828">
    <property type="term" value="C:kinetochore microtubule"/>
    <property type="evidence" value="ECO:0007669"/>
    <property type="project" value="TreeGrafter"/>
</dbReference>
<accession>A0A371I188</accession>
<dbReference type="InterPro" id="IPR015943">
    <property type="entry name" value="WD40/YVTN_repeat-like_dom_sf"/>
</dbReference>
<dbReference type="Gene3D" id="3.40.1190.10">
    <property type="entry name" value="Mur-like, catalytic domain"/>
    <property type="match status" value="1"/>
</dbReference>
<evidence type="ECO:0000256" key="13">
    <source>
        <dbReference type="ARBA" id="ARBA00030876"/>
    </source>
</evidence>
<dbReference type="OrthoDB" id="1602884at2759"/>
<evidence type="ECO:0000256" key="1">
    <source>
        <dbReference type="ARBA" id="ARBA00001944"/>
    </source>
</evidence>
<evidence type="ECO:0000256" key="3">
    <source>
        <dbReference type="ARBA" id="ARBA00008276"/>
    </source>
</evidence>
<evidence type="ECO:0000313" key="18">
    <source>
        <dbReference type="EMBL" id="RDY08796.1"/>
    </source>
</evidence>
<feature type="compositionally biased region" description="Low complexity" evidence="16">
    <location>
        <begin position="437"/>
        <end position="453"/>
    </location>
</feature>
<protein>
    <recommendedName>
        <fullName evidence="5">Folylpolyglutamate synthase</fullName>
        <ecNumber evidence="4">6.3.2.17</ecNumber>
    </recommendedName>
    <alternativeName>
        <fullName evidence="13">Folylpoly-gamma-glutamate synthetase</fullName>
    </alternativeName>
    <alternativeName>
        <fullName evidence="12">Tetrahydrofolylpolyglutamate synthase</fullName>
    </alternativeName>
</protein>
<dbReference type="FunFam" id="3.40.1190.10:FF:000008">
    <property type="entry name" value="Folylpolyglutamate synthase"/>
    <property type="match status" value="1"/>
</dbReference>
<keyword evidence="9" id="KW-0547">Nucleotide-binding</keyword>
<dbReference type="InterPro" id="IPR001645">
    <property type="entry name" value="Folylpolyglutamate_synth"/>
</dbReference>
<dbReference type="GO" id="GO:0000919">
    <property type="term" value="P:cell plate assembly"/>
    <property type="evidence" value="ECO:0007669"/>
    <property type="project" value="TreeGrafter"/>
</dbReference>
<dbReference type="GO" id="GO:0032467">
    <property type="term" value="P:positive regulation of cytokinesis"/>
    <property type="evidence" value="ECO:0007669"/>
    <property type="project" value="TreeGrafter"/>
</dbReference>
<dbReference type="GO" id="GO:0004326">
    <property type="term" value="F:tetrahydrofolylpolyglutamate synthase activity"/>
    <property type="evidence" value="ECO:0007669"/>
    <property type="project" value="UniProtKB-EC"/>
</dbReference>
<comment type="cofactor">
    <cofactor evidence="1">
        <name>a monovalent cation</name>
        <dbReference type="ChEBI" id="CHEBI:60242"/>
    </cofactor>
</comment>
<feature type="non-terminal residue" evidence="18">
    <location>
        <position position="1390"/>
    </location>
</feature>
<feature type="region of interest" description="Disordered" evidence="16">
    <location>
        <begin position="437"/>
        <end position="470"/>
    </location>
</feature>
<dbReference type="InterPro" id="IPR036565">
    <property type="entry name" value="Mur-like_cat_sf"/>
</dbReference>
<dbReference type="SUPFAM" id="SSF53623">
    <property type="entry name" value="MurD-like peptide ligases, catalytic domain"/>
    <property type="match status" value="1"/>
</dbReference>
<evidence type="ECO:0000256" key="17">
    <source>
        <dbReference type="SAM" id="SignalP"/>
    </source>
</evidence>
<dbReference type="GO" id="GO:2000694">
    <property type="term" value="P:regulation of phragmoplast microtubule organization"/>
    <property type="evidence" value="ECO:0007669"/>
    <property type="project" value="TreeGrafter"/>
</dbReference>
<dbReference type="Proteomes" id="UP000257109">
    <property type="component" value="Unassembled WGS sequence"/>
</dbReference>
<evidence type="ECO:0000256" key="9">
    <source>
        <dbReference type="ARBA" id="ARBA00022741"/>
    </source>
</evidence>